<feature type="domain" description="B box-type" evidence="3">
    <location>
        <begin position="280"/>
        <end position="325"/>
    </location>
</feature>
<evidence type="ECO:0000313" key="5">
    <source>
        <dbReference type="RefSeq" id="XP_022344614.1"/>
    </source>
</evidence>
<name>A0A8B8EX91_CRAVI</name>
<dbReference type="InterPro" id="IPR012677">
    <property type="entry name" value="Nucleotide-bd_a/b_plait_sf"/>
</dbReference>
<dbReference type="GO" id="GO:0061630">
    <property type="term" value="F:ubiquitin protein ligase activity"/>
    <property type="evidence" value="ECO:0007669"/>
    <property type="project" value="TreeGrafter"/>
</dbReference>
<dbReference type="Gene3D" id="3.30.160.60">
    <property type="entry name" value="Classic Zinc Finger"/>
    <property type="match status" value="1"/>
</dbReference>
<dbReference type="InterPro" id="IPR047153">
    <property type="entry name" value="TRIM45/56/19-like"/>
</dbReference>
<feature type="domain" description="B box-type" evidence="3">
    <location>
        <begin position="337"/>
        <end position="373"/>
    </location>
</feature>
<evidence type="ECO:0000256" key="1">
    <source>
        <dbReference type="PROSITE-ProRule" id="PRU00024"/>
    </source>
</evidence>
<dbReference type="InterPro" id="IPR000315">
    <property type="entry name" value="Znf_B-box"/>
</dbReference>
<feature type="coiled-coil region" evidence="2">
    <location>
        <begin position="403"/>
        <end position="477"/>
    </location>
</feature>
<dbReference type="PANTHER" id="PTHR25462">
    <property type="entry name" value="BONUS, ISOFORM C-RELATED"/>
    <property type="match status" value="1"/>
</dbReference>
<proteinExistence type="predicted"/>
<protein>
    <submittedName>
        <fullName evidence="5">Uncharacterized protein LOC111137443</fullName>
    </submittedName>
</protein>
<evidence type="ECO:0000313" key="4">
    <source>
        <dbReference type="Proteomes" id="UP000694844"/>
    </source>
</evidence>
<keyword evidence="1" id="KW-0862">Zinc</keyword>
<sequence length="537" mass="61617">MTWFREYKGMSQYVEPLLSSNNCVMVQNISDDISKAVLALYFENESLSGGRDVLDVKAYVGGYYLVYFEDPKVVETVCSRTHRLYGQDLDVKAVSNHSETACQLERGEHTPFKTPSAVEISDLDEKKLHYLIKSPLSRQTVEKQLKTMYGKPAWPEKSKSCSLTIQCTLTAEAENWQMLARKWEANVKETLHRYLDLLLVTKHPILPKAFPLVVDKLKGLNISNPNAVAVVLEKSTHVLYVTGHKKAVKELSKQVDDIIDLIYTSHRFTQAPDSTNVMSQHYVDCETCGQYSEFYCNACHQRMCGKCREEHLRNPNNAKHDVCGYKDRKMTFTFKPCKLHPIHQMVLCCKRCQIPICAICTTKDHDGHGFLDLEEVCTKNFRVRFEQIRKIRDNDLPQSRLHLQEAKETTKETKQNVDRLRSVMTEKAARIKEMVDAVLSESLNELKTSGVSLLKEMENQEKEIEKHVTQVETILEERQLSMVSENSEDFLSDIRTNPNMSLDPIPPVSKKMLTFFDGPVSKDVIRKQFGFLGMQTN</sequence>
<keyword evidence="1" id="KW-0479">Metal-binding</keyword>
<keyword evidence="1" id="KW-0863">Zinc-finger</keyword>
<dbReference type="Proteomes" id="UP000694844">
    <property type="component" value="Chromosome 5"/>
</dbReference>
<accession>A0A8B8EX91</accession>
<evidence type="ECO:0000256" key="2">
    <source>
        <dbReference type="SAM" id="Coils"/>
    </source>
</evidence>
<dbReference type="GeneID" id="111137443"/>
<dbReference type="SMART" id="SM00336">
    <property type="entry name" value="BBOX"/>
    <property type="match status" value="2"/>
</dbReference>
<dbReference type="Pfam" id="PF23085">
    <property type="entry name" value="RRM_PARP14_3"/>
    <property type="match status" value="1"/>
</dbReference>
<dbReference type="GO" id="GO:0008270">
    <property type="term" value="F:zinc ion binding"/>
    <property type="evidence" value="ECO:0007669"/>
    <property type="project" value="UniProtKB-KW"/>
</dbReference>
<dbReference type="AlphaFoldDB" id="A0A8B8EX91"/>
<dbReference type="InterPro" id="IPR057044">
    <property type="entry name" value="PARP14_KH_1"/>
</dbReference>
<keyword evidence="4" id="KW-1185">Reference proteome</keyword>
<dbReference type="RefSeq" id="XP_022344614.1">
    <property type="nucleotide sequence ID" value="XM_022488906.1"/>
</dbReference>
<dbReference type="PANTHER" id="PTHR25462:SF296">
    <property type="entry name" value="MEIOTIC P26, ISOFORM F"/>
    <property type="match status" value="1"/>
</dbReference>
<organism evidence="4 5">
    <name type="scientific">Crassostrea virginica</name>
    <name type="common">Eastern oyster</name>
    <dbReference type="NCBI Taxonomy" id="6565"/>
    <lineage>
        <taxon>Eukaryota</taxon>
        <taxon>Metazoa</taxon>
        <taxon>Spiralia</taxon>
        <taxon>Lophotrochozoa</taxon>
        <taxon>Mollusca</taxon>
        <taxon>Bivalvia</taxon>
        <taxon>Autobranchia</taxon>
        <taxon>Pteriomorphia</taxon>
        <taxon>Ostreida</taxon>
        <taxon>Ostreoidea</taxon>
        <taxon>Ostreidae</taxon>
        <taxon>Crassostrea</taxon>
    </lineage>
</organism>
<dbReference type="SUPFAM" id="SSF57845">
    <property type="entry name" value="B-box zinc-binding domain"/>
    <property type="match status" value="1"/>
</dbReference>
<dbReference type="OrthoDB" id="6108862at2759"/>
<keyword evidence="2" id="KW-0175">Coiled coil</keyword>
<dbReference type="KEGG" id="cvn:111137443"/>
<dbReference type="PROSITE" id="PS50119">
    <property type="entry name" value="ZF_BBOX"/>
    <property type="match status" value="2"/>
</dbReference>
<dbReference type="Gene3D" id="3.30.70.330">
    <property type="match status" value="1"/>
</dbReference>
<evidence type="ECO:0000259" key="3">
    <source>
        <dbReference type="PROSITE" id="PS50119"/>
    </source>
</evidence>
<dbReference type="Pfam" id="PF23084">
    <property type="entry name" value="KH_PARP14_1"/>
    <property type="match status" value="1"/>
</dbReference>
<gene>
    <name evidence="5" type="primary">LOC111137443</name>
</gene>
<reference evidence="5" key="1">
    <citation type="submission" date="2025-08" db="UniProtKB">
        <authorList>
            <consortium name="RefSeq"/>
        </authorList>
    </citation>
    <scope>IDENTIFICATION</scope>
    <source>
        <tissue evidence="5">Whole sample</tissue>
    </source>
</reference>